<evidence type="ECO:0000256" key="1">
    <source>
        <dbReference type="ARBA" id="ARBA00004196"/>
    </source>
</evidence>
<organism evidence="5 6">
    <name type="scientific">Parazoarcus communis</name>
    <dbReference type="NCBI Taxonomy" id="41977"/>
    <lineage>
        <taxon>Bacteria</taxon>
        <taxon>Pseudomonadati</taxon>
        <taxon>Pseudomonadota</taxon>
        <taxon>Betaproteobacteria</taxon>
        <taxon>Rhodocyclales</taxon>
        <taxon>Zoogloeaceae</taxon>
        <taxon>Parazoarcus</taxon>
    </lineage>
</organism>
<dbReference type="AlphaFoldDB" id="A0A2U8GSJ0"/>
<dbReference type="Gene3D" id="1.20.1420.20">
    <property type="entry name" value="M75 peptidase, HXXE motif"/>
    <property type="match status" value="1"/>
</dbReference>
<gene>
    <name evidence="5" type="ORF">CEW83_15475</name>
</gene>
<dbReference type="RefSeq" id="WP_108950137.1">
    <property type="nucleotide sequence ID" value="NZ_CP022187.1"/>
</dbReference>
<evidence type="ECO:0000256" key="2">
    <source>
        <dbReference type="ARBA" id="ARBA00022729"/>
    </source>
</evidence>
<keyword evidence="6" id="KW-1185">Reference proteome</keyword>
<proteinExistence type="predicted"/>
<evidence type="ECO:0000256" key="3">
    <source>
        <dbReference type="SAM" id="SignalP"/>
    </source>
</evidence>
<name>A0A2U8GSJ0_9RHOO</name>
<sequence>MRLITLVSALAALHFSTATLAAETVTAPRVLAHYGELVHATYADAHASALALQKAVDAFVAAPSEAGQQAARKAWLAAREIYGQTEAFRFYGGPIDGEDGPEGRINAWPMDEAYVDFVEGAKDAGIIANRTIPIDMDTLSGLNEKDGEENISTGWHAIEFMLWGQDLDDNGPGRRAYTDFVDGKAPNADRRRAYLKVTTDLLVKDLGDLAAAWAPGADNYRKGFVADAGNVAKVISALGILSRGELAGERIEVALDSQNQEDEHSCFSDNTHRDVVANATGIRNVWRGQYVRADGSVLKGPGVRDLVSAKNKAVASRVDAQIDTSVKAAEAIPAPFDRAILVGTPGRSKVEATVVALKKQTEGLVEAATVLGIKRLNTVAPD</sequence>
<dbReference type="Pfam" id="PF09375">
    <property type="entry name" value="Peptidase_M75"/>
    <property type="match status" value="1"/>
</dbReference>
<comment type="subcellular location">
    <subcellularLocation>
        <location evidence="1">Cell envelope</location>
    </subcellularLocation>
</comment>
<dbReference type="EMBL" id="CP022187">
    <property type="protein sequence ID" value="AWI76438.1"/>
    <property type="molecule type" value="Genomic_DNA"/>
</dbReference>
<feature type="chain" id="PRO_5016069519" evidence="3">
    <location>
        <begin position="22"/>
        <end position="382"/>
    </location>
</feature>
<reference evidence="5 6" key="1">
    <citation type="submission" date="2017-06" db="EMBL/GenBank/DDBJ databases">
        <title>Azoarcus.</title>
        <authorList>
            <person name="Woo J.-H."/>
            <person name="Kim H.-S."/>
        </authorList>
    </citation>
    <scope>NUCLEOTIDE SEQUENCE [LARGE SCALE GENOMIC DNA]</scope>
    <source>
        <strain evidence="5 6">TSPY31</strain>
    </source>
</reference>
<evidence type="ECO:0000313" key="6">
    <source>
        <dbReference type="Proteomes" id="UP000244930"/>
    </source>
</evidence>
<keyword evidence="2 3" id="KW-0732">Signal</keyword>
<dbReference type="Proteomes" id="UP000244930">
    <property type="component" value="Chromosome"/>
</dbReference>
<dbReference type="CDD" id="cd14657">
    <property type="entry name" value="Imelysin_IrpA-like"/>
    <property type="match status" value="1"/>
</dbReference>
<evidence type="ECO:0000259" key="4">
    <source>
        <dbReference type="Pfam" id="PF09375"/>
    </source>
</evidence>
<dbReference type="InterPro" id="IPR038352">
    <property type="entry name" value="Imelysin_sf"/>
</dbReference>
<dbReference type="KEGG" id="acom:CEW83_15475"/>
<feature type="domain" description="Imelysin-like" evidence="4">
    <location>
        <begin position="39"/>
        <end position="362"/>
    </location>
</feature>
<protein>
    <submittedName>
        <fullName evidence="5">Iron-regulated protein</fullName>
    </submittedName>
</protein>
<dbReference type="InterPro" id="IPR018976">
    <property type="entry name" value="Imelysin-like"/>
</dbReference>
<dbReference type="GO" id="GO:0030313">
    <property type="term" value="C:cell envelope"/>
    <property type="evidence" value="ECO:0007669"/>
    <property type="project" value="UniProtKB-SubCell"/>
</dbReference>
<evidence type="ECO:0000313" key="5">
    <source>
        <dbReference type="EMBL" id="AWI76438.1"/>
    </source>
</evidence>
<feature type="signal peptide" evidence="3">
    <location>
        <begin position="1"/>
        <end position="21"/>
    </location>
</feature>
<accession>A0A2U8GSJ0</accession>